<reference evidence="2 3" key="1">
    <citation type="journal article" date="2017" name="Antonie Van Leeuwenhoek">
        <title>Phylogenomic resolution of the bacterial genus Pantoea and its relationship with Erwinia and Tatumella.</title>
        <authorList>
            <person name="Palmer M."/>
            <person name="Steenkamp E.T."/>
            <person name="Coetzee M.P."/>
            <person name="Chan W.Y."/>
            <person name="van Zyl E."/>
            <person name="De Maayer P."/>
            <person name="Coutinho T.A."/>
            <person name="Blom J."/>
            <person name="Smits T.H."/>
            <person name="Duffy B."/>
            <person name="Venter S.N."/>
        </authorList>
    </citation>
    <scope>NUCLEOTIDE SEQUENCE [LARGE SCALE GENOMIC DNA]</scope>
    <source>
        <strain evidence="2 3">LMG 2657</strain>
    </source>
</reference>
<keyword evidence="1" id="KW-0472">Membrane</keyword>
<dbReference type="STRING" id="55209.HA50_22975"/>
<keyword evidence="1" id="KW-0812">Transmembrane</keyword>
<gene>
    <name evidence="2" type="ORF">HA50_22975</name>
</gene>
<organism evidence="2 3">
    <name type="scientific">Pantoea cypripedii</name>
    <name type="common">Pectobacterium cypripedii</name>
    <name type="synonym">Erwinia cypripedii</name>
    <dbReference type="NCBI Taxonomy" id="55209"/>
    <lineage>
        <taxon>Bacteria</taxon>
        <taxon>Pseudomonadati</taxon>
        <taxon>Pseudomonadota</taxon>
        <taxon>Gammaproteobacteria</taxon>
        <taxon>Enterobacterales</taxon>
        <taxon>Erwiniaceae</taxon>
        <taxon>Pantoea</taxon>
    </lineage>
</organism>
<feature type="transmembrane region" description="Helical" evidence="1">
    <location>
        <begin position="71"/>
        <end position="89"/>
    </location>
</feature>
<evidence type="ECO:0000313" key="2">
    <source>
        <dbReference type="EMBL" id="ORM90299.1"/>
    </source>
</evidence>
<evidence type="ECO:0000256" key="1">
    <source>
        <dbReference type="SAM" id="Phobius"/>
    </source>
</evidence>
<feature type="transmembrane region" description="Helical" evidence="1">
    <location>
        <begin position="127"/>
        <end position="143"/>
    </location>
</feature>
<dbReference type="OrthoDB" id="5902755at2"/>
<sequence length="148" mass="16517">MEDKNGYSTKITDIKNLKDLCKVIVLPMLCACYVSYGDFSLDFGDFVISLSSGDTEGVRMFKALVILSGKILYSAIMCFLIYFGLVYAHVYSKAKLIPVCILILMTFGFLGVFAGDKVESILPVEGIWYYTSFVTAFFLLAMLDQVTE</sequence>
<proteinExistence type="predicted"/>
<name>A0A1X1EN29_PANCY</name>
<dbReference type="Proteomes" id="UP000193749">
    <property type="component" value="Unassembled WGS sequence"/>
</dbReference>
<evidence type="ECO:0000313" key="3">
    <source>
        <dbReference type="Proteomes" id="UP000193749"/>
    </source>
</evidence>
<accession>A0A1X1EN29</accession>
<feature type="transmembrane region" description="Helical" evidence="1">
    <location>
        <begin position="20"/>
        <end position="36"/>
    </location>
</feature>
<keyword evidence="3" id="KW-1185">Reference proteome</keyword>
<comment type="caution">
    <text evidence="2">The sequence shown here is derived from an EMBL/GenBank/DDBJ whole genome shotgun (WGS) entry which is preliminary data.</text>
</comment>
<protein>
    <submittedName>
        <fullName evidence="2">Uncharacterized protein</fullName>
    </submittedName>
</protein>
<dbReference type="AlphaFoldDB" id="A0A1X1EN29"/>
<dbReference type="EMBL" id="MLJI01000002">
    <property type="protein sequence ID" value="ORM90299.1"/>
    <property type="molecule type" value="Genomic_DNA"/>
</dbReference>
<feature type="transmembrane region" description="Helical" evidence="1">
    <location>
        <begin position="96"/>
        <end position="115"/>
    </location>
</feature>
<keyword evidence="1" id="KW-1133">Transmembrane helix</keyword>